<dbReference type="Gene3D" id="3.80.10.10">
    <property type="entry name" value="Ribonuclease Inhibitor"/>
    <property type="match status" value="1"/>
</dbReference>
<dbReference type="EMBL" id="CAJMWT010003948">
    <property type="protein sequence ID" value="CAE6481501.1"/>
    <property type="molecule type" value="Genomic_DNA"/>
</dbReference>
<comment type="caution">
    <text evidence="1">The sequence shown here is derived from an EMBL/GenBank/DDBJ whole genome shotgun (WGS) entry which is preliminary data.</text>
</comment>
<name>A0A8H3CD78_9AGAM</name>
<reference evidence="1" key="1">
    <citation type="submission" date="2021-01" db="EMBL/GenBank/DDBJ databases">
        <authorList>
            <person name="Kaushik A."/>
        </authorList>
    </citation>
    <scope>NUCLEOTIDE SEQUENCE</scope>
    <source>
        <strain evidence="1">AG2-2IIIB</strain>
    </source>
</reference>
<protein>
    <submittedName>
        <fullName evidence="1">Uncharacterized protein</fullName>
    </submittedName>
</protein>
<evidence type="ECO:0000313" key="1">
    <source>
        <dbReference type="EMBL" id="CAE6481501.1"/>
    </source>
</evidence>
<gene>
    <name evidence="1" type="ORF">RDB_LOCUS118907</name>
</gene>
<organism evidence="1 2">
    <name type="scientific">Rhizoctonia solani</name>
    <dbReference type="NCBI Taxonomy" id="456999"/>
    <lineage>
        <taxon>Eukaryota</taxon>
        <taxon>Fungi</taxon>
        <taxon>Dikarya</taxon>
        <taxon>Basidiomycota</taxon>
        <taxon>Agaricomycotina</taxon>
        <taxon>Agaricomycetes</taxon>
        <taxon>Cantharellales</taxon>
        <taxon>Ceratobasidiaceae</taxon>
        <taxon>Rhizoctonia</taxon>
    </lineage>
</organism>
<dbReference type="Proteomes" id="UP000663843">
    <property type="component" value="Unassembled WGS sequence"/>
</dbReference>
<accession>A0A8H3CD78</accession>
<evidence type="ECO:0000313" key="2">
    <source>
        <dbReference type="Proteomes" id="UP000663843"/>
    </source>
</evidence>
<dbReference type="InterPro" id="IPR032675">
    <property type="entry name" value="LRR_dom_sf"/>
</dbReference>
<sequence length="468" mass="53190">MASNGRHPLLLPEISRHIGSLSPGVALRLAYTCKTVFHSVIPALWEEVYSVERIMALIPGVKFVSESSTEANGESLTKYIVIDETALNGDWSRYWYYAPLVKCLRLFTLQAVDGSNLLVRGWHILFLKLRDGALLPNLRVLNITGLRGHSSFDRIAWFALFLSPSLRKLDLNDGSNTYQVDPRLPTYPLYLLLAALNEGMLGDTNTFLSTPYRRPTEHTFSLLYSSKHRQGYSWFSNLPDLTGLRKLGITVFPSPETVRDALYITGHLPFLERLQLGFITDWDSMANLDPERRYDCSEVLPLPSNLFPSLRKLNLSHPPDIHLYHWMWSLKPLTYGLLSARVDLRSFDFNPEDYQLHVVRPLRENSPSLTALSVFVSDHQDRVGGLDVLCGILSLIPLKELKLRCIRNWGSFPAAYSGKTFPHLRRLIFDPPFAPTYWHIIIEVAKILPKPRVSVCLALHSDLRASAL</sequence>
<dbReference type="AlphaFoldDB" id="A0A8H3CD78"/>
<proteinExistence type="predicted"/>